<protein>
    <submittedName>
        <fullName evidence="1">Uncharacterized protein</fullName>
    </submittedName>
</protein>
<evidence type="ECO:0000313" key="1">
    <source>
        <dbReference type="EMBL" id="ASD51912.1"/>
    </source>
</evidence>
<evidence type="ECO:0000313" key="2">
    <source>
        <dbReference type="Proteomes" id="UP000248142"/>
    </source>
</evidence>
<sequence length="76" mass="8781">MIRNAALTGFIFIGPYKAKRCPTCWVTRLVTEFRKDEEGEDGLSRSCSLCDFKAGLDRPRALQVRQMLHEVDTIYR</sequence>
<reference evidence="1 2" key="1">
    <citation type="submission" date="2017-04" db="EMBL/GenBank/DDBJ databases">
        <title>Isolation of lytic bacteriophages infecting Pseudomonas strains for biocontrol of fish and shrimp spoilage during chilled storage.</title>
        <authorList>
            <person name="Yang Z."/>
            <person name="Tao X."/>
            <person name="Gao L."/>
            <person name="Rao S."/>
        </authorList>
    </citation>
    <scope>NUCLEOTIDE SEQUENCE [LARGE SCALE GENOMIC DNA]</scope>
</reference>
<dbReference type="EMBL" id="KY971609">
    <property type="protein sequence ID" value="ASD51912.1"/>
    <property type="molecule type" value="Genomic_DNA"/>
</dbReference>
<name>A0A2U7NRV2_9CAUD</name>
<proteinExistence type="predicted"/>
<gene>
    <name evidence="1" type="ORF">PspYZU01_27</name>
</gene>
<keyword evidence="2" id="KW-1185">Reference proteome</keyword>
<dbReference type="Proteomes" id="UP000248142">
    <property type="component" value="Segment"/>
</dbReference>
<accession>A0A2U7NRV2</accession>
<organism evidence="1 2">
    <name type="scientific">Pseudomonas phage PspYZU01</name>
    <dbReference type="NCBI Taxonomy" id="1983555"/>
    <lineage>
        <taxon>Viruses</taxon>
        <taxon>Duplodnaviria</taxon>
        <taxon>Heunggongvirae</taxon>
        <taxon>Uroviricota</taxon>
        <taxon>Caudoviricetes</taxon>
        <taxon>Casjensviridae</taxon>
        <taxon>Phobosvirus</taxon>
        <taxon>Phobosvirus PspYZU01</taxon>
    </lineage>
</organism>